<dbReference type="SUPFAM" id="SSF51261">
    <property type="entry name" value="Duplicated hybrid motif"/>
    <property type="match status" value="1"/>
</dbReference>
<feature type="domain" description="Peptidoglycan hydrolase PcsB coiled-coil" evidence="6">
    <location>
        <begin position="127"/>
        <end position="198"/>
    </location>
</feature>
<dbReference type="AlphaFoldDB" id="A0A9D2NRQ0"/>
<evidence type="ECO:0000256" key="1">
    <source>
        <dbReference type="ARBA" id="ARBA00022729"/>
    </source>
</evidence>
<reference evidence="7" key="1">
    <citation type="journal article" date="2021" name="PeerJ">
        <title>Extensive microbial diversity within the chicken gut microbiome revealed by metagenomics and culture.</title>
        <authorList>
            <person name="Gilroy R."/>
            <person name="Ravi A."/>
            <person name="Getino M."/>
            <person name="Pursley I."/>
            <person name="Horton D.L."/>
            <person name="Alikhan N.F."/>
            <person name="Baker D."/>
            <person name="Gharbi K."/>
            <person name="Hall N."/>
            <person name="Watson M."/>
            <person name="Adriaenssens E.M."/>
            <person name="Foster-Nyarko E."/>
            <person name="Jarju S."/>
            <person name="Secka A."/>
            <person name="Antonio M."/>
            <person name="Oren A."/>
            <person name="Chaudhuri R.R."/>
            <person name="La Ragione R."/>
            <person name="Hildebrand F."/>
            <person name="Pallen M.J."/>
        </authorList>
    </citation>
    <scope>NUCLEOTIDE SEQUENCE</scope>
    <source>
        <strain evidence="7">CHK187-11901</strain>
    </source>
</reference>
<evidence type="ECO:0000256" key="3">
    <source>
        <dbReference type="SAM" id="MobiDB-lite"/>
    </source>
</evidence>
<feature type="domain" description="M23ase beta-sheet core" evidence="5">
    <location>
        <begin position="340"/>
        <end position="448"/>
    </location>
</feature>
<dbReference type="Gene3D" id="2.70.70.10">
    <property type="entry name" value="Glucose Permease (Domain IIA)"/>
    <property type="match status" value="1"/>
</dbReference>
<proteinExistence type="predicted"/>
<dbReference type="InterPro" id="IPR016047">
    <property type="entry name" value="M23ase_b-sheet_dom"/>
</dbReference>
<keyword evidence="1 4" id="KW-0732">Signal</keyword>
<dbReference type="Proteomes" id="UP000823896">
    <property type="component" value="Unassembled WGS sequence"/>
</dbReference>
<protein>
    <submittedName>
        <fullName evidence="7">Peptidoglycan DD-metalloendopeptidase family protein</fullName>
    </submittedName>
</protein>
<comment type="caution">
    <text evidence="7">The sequence shown here is derived from an EMBL/GenBank/DDBJ whole genome shotgun (WGS) entry which is preliminary data.</text>
</comment>
<dbReference type="InterPro" id="IPR011055">
    <property type="entry name" value="Dup_hybrid_motif"/>
</dbReference>
<gene>
    <name evidence="7" type="ORF">H9702_03695</name>
</gene>
<evidence type="ECO:0000259" key="5">
    <source>
        <dbReference type="Pfam" id="PF01551"/>
    </source>
</evidence>
<evidence type="ECO:0000313" key="7">
    <source>
        <dbReference type="EMBL" id="HJC36218.1"/>
    </source>
</evidence>
<dbReference type="Gene3D" id="6.10.250.3150">
    <property type="match status" value="1"/>
</dbReference>
<organism evidence="7 8">
    <name type="scientific">Candidatus Merdibacter merdavium</name>
    <dbReference type="NCBI Taxonomy" id="2838692"/>
    <lineage>
        <taxon>Bacteria</taxon>
        <taxon>Bacillati</taxon>
        <taxon>Bacillota</taxon>
        <taxon>Erysipelotrichia</taxon>
        <taxon>Erysipelotrichales</taxon>
        <taxon>Erysipelotrichaceae</taxon>
        <taxon>Merdibacter</taxon>
    </lineage>
</organism>
<dbReference type="PANTHER" id="PTHR21666">
    <property type="entry name" value="PEPTIDASE-RELATED"/>
    <property type="match status" value="1"/>
</dbReference>
<dbReference type="Pfam" id="PF01551">
    <property type="entry name" value="Peptidase_M23"/>
    <property type="match status" value="1"/>
</dbReference>
<evidence type="ECO:0000256" key="4">
    <source>
        <dbReference type="SAM" id="SignalP"/>
    </source>
</evidence>
<feature type="chain" id="PRO_5039657512" evidence="4">
    <location>
        <begin position="28"/>
        <end position="496"/>
    </location>
</feature>
<dbReference type="PANTHER" id="PTHR21666:SF270">
    <property type="entry name" value="MUREIN HYDROLASE ACTIVATOR ENVC"/>
    <property type="match status" value="1"/>
</dbReference>
<keyword evidence="2" id="KW-0175">Coiled coil</keyword>
<dbReference type="CDD" id="cd12797">
    <property type="entry name" value="M23_peptidase"/>
    <property type="match status" value="1"/>
</dbReference>
<evidence type="ECO:0000256" key="2">
    <source>
        <dbReference type="SAM" id="Coils"/>
    </source>
</evidence>
<feature type="coiled-coil region" evidence="2">
    <location>
        <begin position="57"/>
        <end position="140"/>
    </location>
</feature>
<feature type="compositionally biased region" description="Gly residues" evidence="3">
    <location>
        <begin position="283"/>
        <end position="300"/>
    </location>
</feature>
<name>A0A9D2NRQ0_9FIRM</name>
<sequence>MNRRRIMACITAAFLLAGSIPPVQLHAEDFSDEEYWIRKCSAVQPTQEDADLCTQFKNEYASRQQAVEQQISDLQQQIENIGNDIDEIAALAQQQYALVQELDAQIALKEESIASFDATINALSAQIDEKRQEIEQYDRIIRERMISEQASVGTNMVVDLIMGADDLSDMLRRLEGLNRITQDDEDQMKQLQDLRDELQLQLSEQDRLREQQEEQKAEIEQQRAAADEVRQQREELLAVYQSNQQEIVQRMENATYNAQTMGGNMIAMDPSSLVEEPESNNGSSGGSNSGSEGGSSGGGENSSNSGGSSNGGGSMSSNGFISPISGTLSAGTWYYPGGGEHLGADIAAPIGTPIYAPANGIVVWTNEGFPSDNGGYPDASAGWPYGAANNMAMITRVNGTTYFISFAHMSTGIVVSPGQTVSQGQLMGYTGNSGNSFGAHCHIEVVNLGNMSIADAVAQFQRTSDFAYGTGWSVATTGCDIIGRTPCREHPEDILY</sequence>
<feature type="region of interest" description="Disordered" evidence="3">
    <location>
        <begin position="273"/>
        <end position="315"/>
    </location>
</feature>
<dbReference type="InterPro" id="IPR050570">
    <property type="entry name" value="Cell_wall_metabolism_enzyme"/>
</dbReference>
<feature type="signal peptide" evidence="4">
    <location>
        <begin position="1"/>
        <end position="27"/>
    </location>
</feature>
<evidence type="ECO:0000313" key="8">
    <source>
        <dbReference type="Proteomes" id="UP000823896"/>
    </source>
</evidence>
<dbReference type="Pfam" id="PF24568">
    <property type="entry name" value="CC_PcsB"/>
    <property type="match status" value="1"/>
</dbReference>
<dbReference type="InterPro" id="IPR057309">
    <property type="entry name" value="PcsB_CC"/>
</dbReference>
<accession>A0A9D2NRQ0</accession>
<dbReference type="EMBL" id="DWWM01000023">
    <property type="protein sequence ID" value="HJC36218.1"/>
    <property type="molecule type" value="Genomic_DNA"/>
</dbReference>
<feature type="coiled-coil region" evidence="2">
    <location>
        <begin position="174"/>
        <end position="246"/>
    </location>
</feature>
<reference evidence="7" key="2">
    <citation type="submission" date="2021-04" db="EMBL/GenBank/DDBJ databases">
        <authorList>
            <person name="Gilroy R."/>
        </authorList>
    </citation>
    <scope>NUCLEOTIDE SEQUENCE</scope>
    <source>
        <strain evidence="7">CHK187-11901</strain>
    </source>
</reference>
<dbReference type="GO" id="GO:0004222">
    <property type="term" value="F:metalloendopeptidase activity"/>
    <property type="evidence" value="ECO:0007669"/>
    <property type="project" value="TreeGrafter"/>
</dbReference>
<evidence type="ECO:0000259" key="6">
    <source>
        <dbReference type="Pfam" id="PF24568"/>
    </source>
</evidence>